<evidence type="ECO:0000256" key="1">
    <source>
        <dbReference type="SAM" id="MobiDB-lite"/>
    </source>
</evidence>
<keyword evidence="2" id="KW-0472">Membrane</keyword>
<keyword evidence="2" id="KW-0812">Transmembrane</keyword>
<feature type="transmembrane region" description="Helical" evidence="2">
    <location>
        <begin position="12"/>
        <end position="32"/>
    </location>
</feature>
<name>A0A0M0BME3_9ARCH</name>
<organism evidence="3 4">
    <name type="scientific">miscellaneous Crenarchaeota group-15 archaeon DG-45</name>
    <dbReference type="NCBI Taxonomy" id="1685127"/>
    <lineage>
        <taxon>Archaea</taxon>
        <taxon>Candidatus Bathyarchaeota</taxon>
        <taxon>MCG-15</taxon>
    </lineage>
</organism>
<dbReference type="Proteomes" id="UP000037210">
    <property type="component" value="Unassembled WGS sequence"/>
</dbReference>
<gene>
    <name evidence="3" type="ORF">AC482_05640</name>
</gene>
<sequence>MRTAVSAEKTATIAISTGVIIVFFSTAAPGSLKPWSDTTPTSAVASAMAARPMGEGEYPRTDGRSKDARPDTTDKAAIIPPLLV</sequence>
<dbReference type="EMBL" id="LFWZ01000052">
    <property type="protein sequence ID" value="KON29757.1"/>
    <property type="molecule type" value="Genomic_DNA"/>
</dbReference>
<evidence type="ECO:0000256" key="2">
    <source>
        <dbReference type="SAM" id="Phobius"/>
    </source>
</evidence>
<comment type="caution">
    <text evidence="3">The sequence shown here is derived from an EMBL/GenBank/DDBJ whole genome shotgun (WGS) entry which is preliminary data.</text>
</comment>
<accession>A0A0M0BME3</accession>
<reference evidence="3 4" key="1">
    <citation type="submission" date="2015-06" db="EMBL/GenBank/DDBJ databases">
        <title>New insights into the roles of widespread benthic archaea in carbon and nitrogen cycling.</title>
        <authorList>
            <person name="Lazar C.S."/>
            <person name="Baker B.J."/>
            <person name="Seitz K.W."/>
            <person name="Hyde A.S."/>
            <person name="Dick G.J."/>
            <person name="Hinrichs K.-U."/>
            <person name="Teske A.P."/>
        </authorList>
    </citation>
    <scope>NUCLEOTIDE SEQUENCE [LARGE SCALE GENOMIC DNA]</scope>
    <source>
        <strain evidence="3">DG-45</strain>
    </source>
</reference>
<keyword evidence="2" id="KW-1133">Transmembrane helix</keyword>
<protein>
    <submittedName>
        <fullName evidence="3">Uncharacterized protein</fullName>
    </submittedName>
</protein>
<feature type="compositionally biased region" description="Basic and acidic residues" evidence="1">
    <location>
        <begin position="57"/>
        <end position="74"/>
    </location>
</feature>
<feature type="region of interest" description="Disordered" evidence="1">
    <location>
        <begin position="34"/>
        <end position="84"/>
    </location>
</feature>
<evidence type="ECO:0000313" key="4">
    <source>
        <dbReference type="Proteomes" id="UP000037210"/>
    </source>
</evidence>
<dbReference type="AlphaFoldDB" id="A0A0M0BME3"/>
<proteinExistence type="predicted"/>
<evidence type="ECO:0000313" key="3">
    <source>
        <dbReference type="EMBL" id="KON29757.1"/>
    </source>
</evidence>